<evidence type="ECO:0000313" key="2">
    <source>
        <dbReference type="Proteomes" id="UP000186817"/>
    </source>
</evidence>
<dbReference type="AlphaFoldDB" id="A0A1Q9F180"/>
<dbReference type="OMA" id="IHYYVVE"/>
<accession>A0A1Q9F180</accession>
<dbReference type="Gene3D" id="3.30.70.141">
    <property type="entry name" value="Nucleoside diphosphate kinase-like domain"/>
    <property type="match status" value="1"/>
</dbReference>
<gene>
    <name evidence="1" type="ORF">AK812_SmicGene2531</name>
</gene>
<reference evidence="1 2" key="1">
    <citation type="submission" date="2016-02" db="EMBL/GenBank/DDBJ databases">
        <title>Genome analysis of coral dinoflagellate symbionts highlights evolutionary adaptations to a symbiotic lifestyle.</title>
        <authorList>
            <person name="Aranda M."/>
            <person name="Li Y."/>
            <person name="Liew Y.J."/>
            <person name="Baumgarten S."/>
            <person name="Simakov O."/>
            <person name="Wilson M."/>
            <person name="Piel J."/>
            <person name="Ashoor H."/>
            <person name="Bougouffa S."/>
            <person name="Bajic V.B."/>
            <person name="Ryu T."/>
            <person name="Ravasi T."/>
            <person name="Bayer T."/>
            <person name="Micklem G."/>
            <person name="Kim H."/>
            <person name="Bhak J."/>
            <person name="Lajeunesse T.C."/>
            <person name="Voolstra C.R."/>
        </authorList>
    </citation>
    <scope>NUCLEOTIDE SEQUENCE [LARGE SCALE GENOMIC DNA]</scope>
    <source>
        <strain evidence="1 2">CCMP2467</strain>
    </source>
</reference>
<keyword evidence="2" id="KW-1185">Reference proteome</keyword>
<dbReference type="SUPFAM" id="SSF54919">
    <property type="entry name" value="Nucleoside diphosphate kinase, NDK"/>
    <property type="match status" value="1"/>
</dbReference>
<protein>
    <submittedName>
        <fullName evidence="1">Uncharacterized protein</fullName>
    </submittedName>
</protein>
<proteinExistence type="predicted"/>
<dbReference type="Proteomes" id="UP000186817">
    <property type="component" value="Unassembled WGS sequence"/>
</dbReference>
<dbReference type="OrthoDB" id="2162449at2759"/>
<evidence type="ECO:0000313" key="1">
    <source>
        <dbReference type="EMBL" id="OLQ13407.1"/>
    </source>
</evidence>
<dbReference type="EMBL" id="LSRX01000028">
    <property type="protein sequence ID" value="OLQ13407.1"/>
    <property type="molecule type" value="Genomic_DNA"/>
</dbReference>
<dbReference type="InterPro" id="IPR036850">
    <property type="entry name" value="NDK-like_dom_sf"/>
</dbReference>
<sequence>MLECSEKARAIWITTAWLATVETPPGSVRAPAVRRCGLTGSRCRWSTATRVRKQSSQEVFDFTAFLSCCGLQANAQASLNNRGSPRCRCENQTAWINSKGCGGLSCSLGPLSPALLCPELHVSCEWALSAPFELRLRPLVCGRAMNKVFAGVAGAGALAGAAYYYSKSTSVPQNSAFVFVKPHAVTPSTNSLVRNELAKKGDLTSEVIDQKKLIDQHYYAIASKATILKPSELNVPKDKFQSQFGISWDDAMAQGLVFNAMDACKELSCSPEELNAAWGASKKAGKLAKFGGGFYCGKVEMSGRKPIYVFNGFFMSMRSNFTAPGKSIHYYTVEWDEKTLSWEDFRGKVLGPTDPAQAPKDSLRGQILADWKALGLKSEPNVGDNGVHASLRGGALGRGRVRVPDGMAERMNWLEKPCRKDSFCSALLQAGLSESTIKAWSVDPQVKLADGKKGSLFDALEDLDSSACLDKAKSLNSMQ</sequence>
<name>A0A1Q9F180_SYMMI</name>
<organism evidence="1 2">
    <name type="scientific">Symbiodinium microadriaticum</name>
    <name type="common">Dinoflagellate</name>
    <name type="synonym">Zooxanthella microadriatica</name>
    <dbReference type="NCBI Taxonomy" id="2951"/>
    <lineage>
        <taxon>Eukaryota</taxon>
        <taxon>Sar</taxon>
        <taxon>Alveolata</taxon>
        <taxon>Dinophyceae</taxon>
        <taxon>Suessiales</taxon>
        <taxon>Symbiodiniaceae</taxon>
        <taxon>Symbiodinium</taxon>
    </lineage>
</organism>
<comment type="caution">
    <text evidence="1">The sequence shown here is derived from an EMBL/GenBank/DDBJ whole genome shotgun (WGS) entry which is preliminary data.</text>
</comment>